<evidence type="ECO:0000256" key="4">
    <source>
        <dbReference type="ARBA" id="ARBA00022989"/>
    </source>
</evidence>
<dbReference type="Proteomes" id="UP000640485">
    <property type="component" value="Unassembled WGS sequence"/>
</dbReference>
<dbReference type="InterPro" id="IPR001123">
    <property type="entry name" value="LeuE-type"/>
</dbReference>
<protein>
    <submittedName>
        <fullName evidence="7">Amino acid transporter</fullName>
    </submittedName>
</protein>
<feature type="transmembrane region" description="Helical" evidence="6">
    <location>
        <begin position="143"/>
        <end position="163"/>
    </location>
</feature>
<evidence type="ECO:0000256" key="3">
    <source>
        <dbReference type="ARBA" id="ARBA00022692"/>
    </source>
</evidence>
<gene>
    <name evidence="7" type="ORF">JJJ17_09085</name>
</gene>
<dbReference type="PANTHER" id="PTHR30086">
    <property type="entry name" value="ARGININE EXPORTER PROTEIN ARGO"/>
    <property type="match status" value="1"/>
</dbReference>
<feature type="transmembrane region" description="Helical" evidence="6">
    <location>
        <begin position="66"/>
        <end position="84"/>
    </location>
</feature>
<keyword evidence="4 6" id="KW-1133">Transmembrane helix</keyword>
<proteinExistence type="predicted"/>
<evidence type="ECO:0000256" key="5">
    <source>
        <dbReference type="ARBA" id="ARBA00023136"/>
    </source>
</evidence>
<accession>A0A934W090</accession>
<sequence length="197" mass="20736">MISWLAGFGTGFSLILAIGAQNAFVLKQGLMRRHVLAVVLFCALSDSVLIAAGVSGMSGIATAMPWFADAMRWAGAAFLIWYGARSFRAALAGGGALRPEGRQAGLAATLATIAALTWLNPHVWLDTVVLLGAISAQWPDKMAFAAGAICASFLFFFSLGYGARLLTPVFARPRAWQVLEICVGCVMWAIALALIAG</sequence>
<reference evidence="7" key="1">
    <citation type="submission" date="2021-01" db="EMBL/GenBank/DDBJ databases">
        <title>Paracoccus amoyensis sp. nov., isolated from the surface seawater along the coast of Xiamen Island, China.</title>
        <authorList>
            <person name="Lyu L."/>
        </authorList>
    </citation>
    <scope>NUCLEOTIDE SEQUENCE</scope>
    <source>
        <strain evidence="7">MJ17</strain>
    </source>
</reference>
<comment type="caution">
    <text evidence="7">The sequence shown here is derived from an EMBL/GenBank/DDBJ whole genome shotgun (WGS) entry which is preliminary data.</text>
</comment>
<dbReference type="GO" id="GO:0005886">
    <property type="term" value="C:plasma membrane"/>
    <property type="evidence" value="ECO:0007669"/>
    <property type="project" value="UniProtKB-SubCell"/>
</dbReference>
<dbReference type="GO" id="GO:0015171">
    <property type="term" value="F:amino acid transmembrane transporter activity"/>
    <property type="evidence" value="ECO:0007669"/>
    <property type="project" value="TreeGrafter"/>
</dbReference>
<keyword evidence="8" id="KW-1185">Reference proteome</keyword>
<feature type="transmembrane region" description="Helical" evidence="6">
    <location>
        <begin position="38"/>
        <end position="60"/>
    </location>
</feature>
<organism evidence="7 8">
    <name type="scientific">Paracoccus caeni</name>
    <dbReference type="NCBI Taxonomy" id="657651"/>
    <lineage>
        <taxon>Bacteria</taxon>
        <taxon>Pseudomonadati</taxon>
        <taxon>Pseudomonadota</taxon>
        <taxon>Alphaproteobacteria</taxon>
        <taxon>Rhodobacterales</taxon>
        <taxon>Paracoccaceae</taxon>
        <taxon>Paracoccus</taxon>
    </lineage>
</organism>
<evidence type="ECO:0000313" key="8">
    <source>
        <dbReference type="Proteomes" id="UP000640485"/>
    </source>
</evidence>
<dbReference type="RefSeq" id="WP_200685611.1">
    <property type="nucleotide sequence ID" value="NZ_JAEPRQ010000002.1"/>
</dbReference>
<evidence type="ECO:0000256" key="6">
    <source>
        <dbReference type="SAM" id="Phobius"/>
    </source>
</evidence>
<dbReference type="PANTHER" id="PTHR30086:SF20">
    <property type="entry name" value="ARGININE EXPORTER PROTEIN ARGO-RELATED"/>
    <property type="match status" value="1"/>
</dbReference>
<keyword evidence="2" id="KW-1003">Cell membrane</keyword>
<keyword evidence="5 6" id="KW-0472">Membrane</keyword>
<feature type="transmembrane region" description="Helical" evidence="6">
    <location>
        <begin position="175"/>
        <end position="196"/>
    </location>
</feature>
<evidence type="ECO:0000256" key="1">
    <source>
        <dbReference type="ARBA" id="ARBA00004651"/>
    </source>
</evidence>
<evidence type="ECO:0000313" key="7">
    <source>
        <dbReference type="EMBL" id="MBK4216078.1"/>
    </source>
</evidence>
<comment type="subcellular location">
    <subcellularLocation>
        <location evidence="1">Cell membrane</location>
        <topology evidence="1">Multi-pass membrane protein</topology>
    </subcellularLocation>
</comment>
<feature type="transmembrane region" description="Helical" evidence="6">
    <location>
        <begin position="6"/>
        <end position="26"/>
    </location>
</feature>
<dbReference type="EMBL" id="JAEPRQ010000002">
    <property type="protein sequence ID" value="MBK4216078.1"/>
    <property type="molecule type" value="Genomic_DNA"/>
</dbReference>
<name>A0A934W090_9RHOB</name>
<feature type="transmembrane region" description="Helical" evidence="6">
    <location>
        <begin position="104"/>
        <end position="123"/>
    </location>
</feature>
<keyword evidence="3 6" id="KW-0812">Transmembrane</keyword>
<dbReference type="AlphaFoldDB" id="A0A934W090"/>
<evidence type="ECO:0000256" key="2">
    <source>
        <dbReference type="ARBA" id="ARBA00022475"/>
    </source>
</evidence>
<dbReference type="Pfam" id="PF01810">
    <property type="entry name" value="LysE"/>
    <property type="match status" value="1"/>
</dbReference>